<evidence type="ECO:0000256" key="2">
    <source>
        <dbReference type="ARBA" id="ARBA00006929"/>
    </source>
</evidence>
<protein>
    <recommendedName>
        <fullName evidence="7">Flagellar L-ring protein</fullName>
    </recommendedName>
    <alternativeName>
        <fullName evidence="7">Basal body L-ring protein</fullName>
    </alternativeName>
</protein>
<sequence>MLTTIASLAAIGPAHAESLYNEGTYHALAADTKAYRTGDAITVLVYENSSATSSADTSTKRGNNLSAGINSTLIGKQLNGSVAVGGDFDGGGSTQRSNKLLATLTVTVREVLPDGDLRIAGTQLLTLNGEQQKVNVEGRVRPQDISTDNVVLSTRLADARIDYIGDGDLSDRQRRAWWRKVVDWLGF</sequence>
<dbReference type="GO" id="GO:0003774">
    <property type="term" value="F:cytoskeletal motor activity"/>
    <property type="evidence" value="ECO:0007669"/>
    <property type="project" value="InterPro"/>
</dbReference>
<dbReference type="GO" id="GO:0009427">
    <property type="term" value="C:bacterial-type flagellum basal body, distal rod, L ring"/>
    <property type="evidence" value="ECO:0007669"/>
    <property type="project" value="InterPro"/>
</dbReference>
<comment type="function">
    <text evidence="1 7">Assembles around the rod to form the L-ring and probably protects the motor/basal body from shearing forces during rotation.</text>
</comment>
<evidence type="ECO:0000256" key="7">
    <source>
        <dbReference type="HAMAP-Rule" id="MF_00415"/>
    </source>
</evidence>
<evidence type="ECO:0000256" key="3">
    <source>
        <dbReference type="ARBA" id="ARBA00022729"/>
    </source>
</evidence>
<comment type="subcellular location">
    <subcellularLocation>
        <location evidence="7">Cell outer membrane</location>
    </subcellularLocation>
    <subcellularLocation>
        <location evidence="7">Bacterial flagellum basal body</location>
    </subcellularLocation>
</comment>
<dbReference type="InterPro" id="IPR000527">
    <property type="entry name" value="Flag_Lring"/>
</dbReference>
<name>A0A2A4ESA9_9BURK</name>
<dbReference type="GO" id="GO:0009279">
    <property type="term" value="C:cell outer membrane"/>
    <property type="evidence" value="ECO:0007669"/>
    <property type="project" value="UniProtKB-SubCell"/>
</dbReference>
<comment type="subunit">
    <text evidence="7">The basal body constitutes a major portion of the flagellar organelle and consists of four rings (L,P,S, and M) mounted on a central rod.</text>
</comment>
<dbReference type="PANTHER" id="PTHR34933">
    <property type="entry name" value="FLAGELLAR L-RING PROTEIN"/>
    <property type="match status" value="1"/>
</dbReference>
<accession>A0A2A4ESA9</accession>
<dbReference type="Proteomes" id="UP000218022">
    <property type="component" value="Unassembled WGS sequence"/>
</dbReference>
<comment type="similarity">
    <text evidence="2 7">Belongs to the FlgH family.</text>
</comment>
<keyword evidence="5 7" id="KW-0975">Bacterial flagellum</keyword>
<evidence type="ECO:0000313" key="9">
    <source>
        <dbReference type="Proteomes" id="UP000218022"/>
    </source>
</evidence>
<dbReference type="Pfam" id="PF02107">
    <property type="entry name" value="FlgH"/>
    <property type="match status" value="1"/>
</dbReference>
<comment type="caution">
    <text evidence="8">The sequence shown here is derived from an EMBL/GenBank/DDBJ whole genome shotgun (WGS) entry which is preliminary data.</text>
</comment>
<evidence type="ECO:0000256" key="5">
    <source>
        <dbReference type="ARBA" id="ARBA00023143"/>
    </source>
</evidence>
<keyword evidence="3" id="KW-0732">Signal</keyword>
<evidence type="ECO:0000256" key="1">
    <source>
        <dbReference type="ARBA" id="ARBA00002591"/>
    </source>
</evidence>
<evidence type="ECO:0000313" key="8">
    <source>
        <dbReference type="EMBL" id="PCE23725.1"/>
    </source>
</evidence>
<evidence type="ECO:0000256" key="6">
    <source>
        <dbReference type="ARBA" id="ARBA00023237"/>
    </source>
</evidence>
<keyword evidence="8" id="KW-0969">Cilium</keyword>
<evidence type="ECO:0000256" key="4">
    <source>
        <dbReference type="ARBA" id="ARBA00023136"/>
    </source>
</evidence>
<reference evidence="8 9" key="1">
    <citation type="submission" date="2017-01" db="EMBL/GenBank/DDBJ databases">
        <title>Whole-Genome Shotgun Sequencing of Two beta-Proteobacterial Species in Search of the Bulgecin Biosynthetic Cluster.</title>
        <authorList>
            <person name="Horsman M.E."/>
            <person name="Marous D.R."/>
            <person name="Li R."/>
            <person name="Oliver R.A."/>
            <person name="Byun B."/>
            <person name="Emrich S.J."/>
            <person name="Boggess B."/>
            <person name="Townsend C.A."/>
            <person name="Mobashery S."/>
        </authorList>
    </citation>
    <scope>NUCLEOTIDE SEQUENCE [LARGE SCALE GENOMIC DNA]</scope>
    <source>
        <strain evidence="8 9">ATCC 31363</strain>
    </source>
</reference>
<organism evidence="8 9">
    <name type="scientific">Paraburkholderia acidicola</name>
    <dbReference type="NCBI Taxonomy" id="1912599"/>
    <lineage>
        <taxon>Bacteria</taxon>
        <taxon>Pseudomonadati</taxon>
        <taxon>Pseudomonadota</taxon>
        <taxon>Betaproteobacteria</taxon>
        <taxon>Burkholderiales</taxon>
        <taxon>Burkholderiaceae</taxon>
        <taxon>Paraburkholderia</taxon>
    </lineage>
</organism>
<dbReference type="HAMAP" id="MF_00415">
    <property type="entry name" value="FlgH"/>
    <property type="match status" value="1"/>
</dbReference>
<keyword evidence="8" id="KW-0966">Cell projection</keyword>
<dbReference type="PRINTS" id="PR01008">
    <property type="entry name" value="FLGLRINGFLGH"/>
</dbReference>
<gene>
    <name evidence="7" type="primary">flgH</name>
    <name evidence="8" type="ORF">BWP39_29030</name>
</gene>
<dbReference type="AlphaFoldDB" id="A0A2A4ESA9"/>
<proteinExistence type="inferred from homology"/>
<keyword evidence="8" id="KW-0282">Flagellum</keyword>
<keyword evidence="4 7" id="KW-0472">Membrane</keyword>
<dbReference type="GO" id="GO:0071973">
    <property type="term" value="P:bacterial-type flagellum-dependent cell motility"/>
    <property type="evidence" value="ECO:0007669"/>
    <property type="project" value="InterPro"/>
</dbReference>
<dbReference type="EMBL" id="MTZV01000006">
    <property type="protein sequence ID" value="PCE23725.1"/>
    <property type="molecule type" value="Genomic_DNA"/>
</dbReference>
<keyword evidence="6 7" id="KW-0998">Cell outer membrane</keyword>
<dbReference type="PANTHER" id="PTHR34933:SF1">
    <property type="entry name" value="FLAGELLAR L-RING PROTEIN"/>
    <property type="match status" value="1"/>
</dbReference>